<dbReference type="EMBL" id="MPUH01001237">
    <property type="protein sequence ID" value="OMJ69124.1"/>
    <property type="molecule type" value="Genomic_DNA"/>
</dbReference>
<dbReference type="Proteomes" id="UP000187209">
    <property type="component" value="Unassembled WGS sequence"/>
</dbReference>
<feature type="chain" id="PRO_5012819740" description="Proteinase inhibitor I42 chagasin domain-containing protein" evidence="3">
    <location>
        <begin position="21"/>
        <end position="135"/>
    </location>
</feature>
<gene>
    <name evidence="4" type="ORF">SteCoe_33246</name>
</gene>
<dbReference type="Gene3D" id="2.60.40.2020">
    <property type="match status" value="1"/>
</dbReference>
<keyword evidence="2" id="KW-0789">Thiol protease inhibitor</keyword>
<evidence type="ECO:0000313" key="5">
    <source>
        <dbReference type="Proteomes" id="UP000187209"/>
    </source>
</evidence>
<dbReference type="OrthoDB" id="320480at2759"/>
<sequence length="135" mass="14717">MSNLAFSVLIGLFLFAKASTTNLDESLTVYINPSSSAFIQISCTPSTGFHWFVISPNSIKISVTDLSGIYTPPTKDSVGARGFQTFEIVCNDLCTNGDYEELVLFKGRNWDVITPDIIVIAIIVTTEPQNESSTP</sequence>
<keyword evidence="1" id="KW-0646">Protease inhibitor</keyword>
<dbReference type="GO" id="GO:0004869">
    <property type="term" value="F:cysteine-type endopeptidase inhibitor activity"/>
    <property type="evidence" value="ECO:0007669"/>
    <property type="project" value="UniProtKB-KW"/>
</dbReference>
<accession>A0A1R2AX78</accession>
<evidence type="ECO:0008006" key="6">
    <source>
        <dbReference type="Google" id="ProtNLM"/>
    </source>
</evidence>
<organism evidence="4 5">
    <name type="scientific">Stentor coeruleus</name>
    <dbReference type="NCBI Taxonomy" id="5963"/>
    <lineage>
        <taxon>Eukaryota</taxon>
        <taxon>Sar</taxon>
        <taxon>Alveolata</taxon>
        <taxon>Ciliophora</taxon>
        <taxon>Postciliodesmatophora</taxon>
        <taxon>Heterotrichea</taxon>
        <taxon>Heterotrichida</taxon>
        <taxon>Stentoridae</taxon>
        <taxon>Stentor</taxon>
    </lineage>
</organism>
<proteinExistence type="predicted"/>
<comment type="caution">
    <text evidence="4">The sequence shown here is derived from an EMBL/GenBank/DDBJ whole genome shotgun (WGS) entry which is preliminary data.</text>
</comment>
<name>A0A1R2AX78_9CILI</name>
<dbReference type="SUPFAM" id="SSF141066">
    <property type="entry name" value="ICP-like"/>
    <property type="match status" value="1"/>
</dbReference>
<dbReference type="InterPro" id="IPR036331">
    <property type="entry name" value="Chagasin-like_sf"/>
</dbReference>
<evidence type="ECO:0000256" key="1">
    <source>
        <dbReference type="ARBA" id="ARBA00022690"/>
    </source>
</evidence>
<dbReference type="AlphaFoldDB" id="A0A1R2AX78"/>
<feature type="signal peptide" evidence="3">
    <location>
        <begin position="1"/>
        <end position="20"/>
    </location>
</feature>
<evidence type="ECO:0000256" key="2">
    <source>
        <dbReference type="ARBA" id="ARBA00022704"/>
    </source>
</evidence>
<keyword evidence="3" id="KW-0732">Signal</keyword>
<evidence type="ECO:0000256" key="3">
    <source>
        <dbReference type="SAM" id="SignalP"/>
    </source>
</evidence>
<evidence type="ECO:0000313" key="4">
    <source>
        <dbReference type="EMBL" id="OMJ69124.1"/>
    </source>
</evidence>
<reference evidence="4 5" key="1">
    <citation type="submission" date="2016-11" db="EMBL/GenBank/DDBJ databases">
        <title>The macronuclear genome of Stentor coeruleus: a giant cell with tiny introns.</title>
        <authorList>
            <person name="Slabodnick M."/>
            <person name="Ruby J.G."/>
            <person name="Reiff S.B."/>
            <person name="Swart E.C."/>
            <person name="Gosai S."/>
            <person name="Prabakaran S."/>
            <person name="Witkowska E."/>
            <person name="Larue G.E."/>
            <person name="Fisher S."/>
            <person name="Freeman R.M."/>
            <person name="Gunawardena J."/>
            <person name="Chu W."/>
            <person name="Stover N.A."/>
            <person name="Gregory B.D."/>
            <person name="Nowacki M."/>
            <person name="Derisi J."/>
            <person name="Roy S.W."/>
            <person name="Marshall W.F."/>
            <person name="Sood P."/>
        </authorList>
    </citation>
    <scope>NUCLEOTIDE SEQUENCE [LARGE SCALE GENOMIC DNA]</scope>
    <source>
        <strain evidence="4">WM001</strain>
    </source>
</reference>
<protein>
    <recommendedName>
        <fullName evidence="6">Proteinase inhibitor I42 chagasin domain-containing protein</fullName>
    </recommendedName>
</protein>
<keyword evidence="5" id="KW-1185">Reference proteome</keyword>